<sequence>MTLLKECSSLSEDLEVSVGASLKLSVSSTLPHGSGLGTSSIMAGALLQAIGTVLGRPYTESQLVHAVLILEQLLTTGGGWQDQVGGIIAGAKIARCKAELPLHVTFETLDLPLNFQEVLADRMVLIFTGQSRLARNVLHEVLRRWWSKVPATMEAAQELVVLAERCALALQSGDLNGISDCVNRYWELKKAMGGSSVDPPIVRSLMEKLRSSALAMSLCGAGGGGFLLVVTNKSGAYETVRSLLEEDPDACHMTLHRASIANEGLKVLIGANTGD</sequence>
<evidence type="ECO:0000256" key="4">
    <source>
        <dbReference type="ARBA" id="ARBA00022840"/>
    </source>
</evidence>
<evidence type="ECO:0000259" key="6">
    <source>
        <dbReference type="Pfam" id="PF00288"/>
    </source>
</evidence>
<feature type="domain" description="GHMP kinase C-terminal" evidence="7">
    <location>
        <begin position="169"/>
        <end position="243"/>
    </location>
</feature>
<keyword evidence="4" id="KW-0067">ATP-binding</keyword>
<dbReference type="AlphaFoldDB" id="A0A7S2BDP0"/>
<evidence type="ECO:0000256" key="3">
    <source>
        <dbReference type="ARBA" id="ARBA00022777"/>
    </source>
</evidence>
<dbReference type="PRINTS" id="PR00960">
    <property type="entry name" value="LMBPPROTEIN"/>
</dbReference>
<evidence type="ECO:0000313" key="8">
    <source>
        <dbReference type="EMBL" id="CAD9393952.1"/>
    </source>
</evidence>
<evidence type="ECO:0000256" key="2">
    <source>
        <dbReference type="ARBA" id="ARBA00022741"/>
    </source>
</evidence>
<dbReference type="PANTHER" id="PTHR32463:SF0">
    <property type="entry name" value="L-FUCOSE KINASE"/>
    <property type="match status" value="1"/>
</dbReference>
<comment type="similarity">
    <text evidence="5">Belongs to the GHMP kinase family.</text>
</comment>
<dbReference type="Pfam" id="PF00288">
    <property type="entry name" value="GHMP_kinases_N"/>
    <property type="match status" value="1"/>
</dbReference>
<reference evidence="8" key="1">
    <citation type="submission" date="2021-01" db="EMBL/GenBank/DDBJ databases">
        <authorList>
            <person name="Corre E."/>
            <person name="Pelletier E."/>
            <person name="Niang G."/>
            <person name="Scheremetjew M."/>
            <person name="Finn R."/>
            <person name="Kale V."/>
            <person name="Holt S."/>
            <person name="Cochrane G."/>
            <person name="Meng A."/>
            <person name="Brown T."/>
            <person name="Cohen L."/>
        </authorList>
    </citation>
    <scope>NUCLEOTIDE SEQUENCE</scope>
    <source>
        <strain evidence="8">CCMP1381</strain>
    </source>
</reference>
<evidence type="ECO:0000259" key="7">
    <source>
        <dbReference type="Pfam" id="PF08544"/>
    </source>
</evidence>
<dbReference type="GO" id="GO:0050201">
    <property type="term" value="F:fucokinase activity"/>
    <property type="evidence" value="ECO:0007669"/>
    <property type="project" value="TreeGrafter"/>
</dbReference>
<protein>
    <recommendedName>
        <fullName evidence="9">GHMP kinase N-terminal domain-containing protein</fullName>
    </recommendedName>
</protein>
<dbReference type="GO" id="GO:0005524">
    <property type="term" value="F:ATP binding"/>
    <property type="evidence" value="ECO:0007669"/>
    <property type="project" value="UniProtKB-KW"/>
</dbReference>
<name>A0A7S2BDP0_9STRA</name>
<feature type="domain" description="GHMP kinase N-terminal" evidence="6">
    <location>
        <begin position="15"/>
        <end position="84"/>
    </location>
</feature>
<organism evidence="8">
    <name type="scientific">Octactis speculum</name>
    <dbReference type="NCBI Taxonomy" id="3111310"/>
    <lineage>
        <taxon>Eukaryota</taxon>
        <taxon>Sar</taxon>
        <taxon>Stramenopiles</taxon>
        <taxon>Ochrophyta</taxon>
        <taxon>Dictyochophyceae</taxon>
        <taxon>Dictyochales</taxon>
        <taxon>Dictyochaceae</taxon>
        <taxon>Octactis</taxon>
    </lineage>
</organism>
<evidence type="ECO:0000256" key="1">
    <source>
        <dbReference type="ARBA" id="ARBA00022679"/>
    </source>
</evidence>
<keyword evidence="3" id="KW-0418">Kinase</keyword>
<dbReference type="PANTHER" id="PTHR32463">
    <property type="entry name" value="L-FUCOSE KINASE"/>
    <property type="match status" value="1"/>
</dbReference>
<keyword evidence="2" id="KW-0547">Nucleotide-binding</keyword>
<dbReference type="EMBL" id="HBGS01013607">
    <property type="protein sequence ID" value="CAD9393952.1"/>
    <property type="molecule type" value="Transcribed_RNA"/>
</dbReference>
<dbReference type="GO" id="GO:0042352">
    <property type="term" value="P:GDP-L-fucose salvage"/>
    <property type="evidence" value="ECO:0007669"/>
    <property type="project" value="TreeGrafter"/>
</dbReference>
<dbReference type="Gene3D" id="3.30.230.120">
    <property type="match status" value="1"/>
</dbReference>
<proteinExistence type="inferred from homology"/>
<dbReference type="SUPFAM" id="SSF55060">
    <property type="entry name" value="GHMP Kinase, C-terminal domain"/>
    <property type="match status" value="1"/>
</dbReference>
<dbReference type="InterPro" id="IPR036554">
    <property type="entry name" value="GHMP_kinase_C_sf"/>
</dbReference>
<evidence type="ECO:0008006" key="9">
    <source>
        <dbReference type="Google" id="ProtNLM"/>
    </source>
</evidence>
<dbReference type="InterPro" id="IPR006204">
    <property type="entry name" value="GHMP_kinase_N_dom"/>
</dbReference>
<dbReference type="InterPro" id="IPR001174">
    <property type="entry name" value="HddA/FKP"/>
</dbReference>
<dbReference type="InterPro" id="IPR013750">
    <property type="entry name" value="GHMP_kinase_C_dom"/>
</dbReference>
<keyword evidence="1" id="KW-0808">Transferase</keyword>
<dbReference type="InterPro" id="IPR052203">
    <property type="entry name" value="GHMP_Kinase-Related"/>
</dbReference>
<evidence type="ECO:0000256" key="5">
    <source>
        <dbReference type="ARBA" id="ARBA00038121"/>
    </source>
</evidence>
<gene>
    <name evidence="8" type="ORF">DSPE1174_LOCUS7182</name>
</gene>
<dbReference type="Pfam" id="PF08544">
    <property type="entry name" value="GHMP_kinases_C"/>
    <property type="match status" value="1"/>
</dbReference>
<dbReference type="SUPFAM" id="SSF54211">
    <property type="entry name" value="Ribosomal protein S5 domain 2-like"/>
    <property type="match status" value="1"/>
</dbReference>
<accession>A0A7S2BDP0</accession>
<dbReference type="InterPro" id="IPR020568">
    <property type="entry name" value="Ribosomal_Su5_D2-typ_SF"/>
</dbReference>